<evidence type="ECO:0000313" key="1">
    <source>
        <dbReference type="EMBL" id="GBN27382.1"/>
    </source>
</evidence>
<sequence length="94" mass="10783">MCTDFVMKHTKIQTYIFIDVAPLPRQGFTNNAQQMSVPNLKTPLPDLTRDVSKSTIICFDESERNRDQTTKFFSNFLRDLAPSPIIQQTCLNAE</sequence>
<gene>
    <name evidence="1" type="ORF">AVEN_110981_1</name>
</gene>
<organism evidence="1 2">
    <name type="scientific">Araneus ventricosus</name>
    <name type="common">Orbweaver spider</name>
    <name type="synonym">Epeira ventricosa</name>
    <dbReference type="NCBI Taxonomy" id="182803"/>
    <lineage>
        <taxon>Eukaryota</taxon>
        <taxon>Metazoa</taxon>
        <taxon>Ecdysozoa</taxon>
        <taxon>Arthropoda</taxon>
        <taxon>Chelicerata</taxon>
        <taxon>Arachnida</taxon>
        <taxon>Araneae</taxon>
        <taxon>Araneomorphae</taxon>
        <taxon>Entelegynae</taxon>
        <taxon>Araneoidea</taxon>
        <taxon>Araneidae</taxon>
        <taxon>Araneus</taxon>
    </lineage>
</organism>
<accession>A0A4Y2MLK1</accession>
<name>A0A4Y2MLK1_ARAVE</name>
<comment type="caution">
    <text evidence="1">The sequence shown here is derived from an EMBL/GenBank/DDBJ whole genome shotgun (WGS) entry which is preliminary data.</text>
</comment>
<proteinExistence type="predicted"/>
<protein>
    <submittedName>
        <fullName evidence="1">Uncharacterized protein</fullName>
    </submittedName>
</protein>
<dbReference type="EMBL" id="BGPR01282569">
    <property type="protein sequence ID" value="GBN27382.1"/>
    <property type="molecule type" value="Genomic_DNA"/>
</dbReference>
<keyword evidence="2" id="KW-1185">Reference proteome</keyword>
<evidence type="ECO:0000313" key="2">
    <source>
        <dbReference type="Proteomes" id="UP000499080"/>
    </source>
</evidence>
<dbReference type="Proteomes" id="UP000499080">
    <property type="component" value="Unassembled WGS sequence"/>
</dbReference>
<reference evidence="1 2" key="1">
    <citation type="journal article" date="2019" name="Sci. Rep.">
        <title>Orb-weaving spider Araneus ventricosus genome elucidates the spidroin gene catalogue.</title>
        <authorList>
            <person name="Kono N."/>
            <person name="Nakamura H."/>
            <person name="Ohtoshi R."/>
            <person name="Moran D.A.P."/>
            <person name="Shinohara A."/>
            <person name="Yoshida Y."/>
            <person name="Fujiwara M."/>
            <person name="Mori M."/>
            <person name="Tomita M."/>
            <person name="Arakawa K."/>
        </authorList>
    </citation>
    <scope>NUCLEOTIDE SEQUENCE [LARGE SCALE GENOMIC DNA]</scope>
</reference>
<dbReference type="AlphaFoldDB" id="A0A4Y2MLK1"/>